<gene>
    <name evidence="11" type="ORF">MT2528_0627</name>
</gene>
<proteinExistence type="predicted"/>
<dbReference type="Proteomes" id="UP000182660">
    <property type="component" value="Unassembled WGS sequence"/>
</dbReference>
<dbReference type="SUPFAM" id="SSF47384">
    <property type="entry name" value="Homodimeric domain of signal transducing histidine kinase"/>
    <property type="match status" value="1"/>
</dbReference>
<keyword evidence="6" id="KW-0547">Nucleotide-binding</keyword>
<keyword evidence="8" id="KW-0067">ATP-binding</keyword>
<accession>A0ABY1H8U7</accession>
<dbReference type="PANTHER" id="PTHR44936:SF10">
    <property type="entry name" value="SENSOR PROTEIN RSTB"/>
    <property type="match status" value="1"/>
</dbReference>
<evidence type="ECO:0000313" key="12">
    <source>
        <dbReference type="Proteomes" id="UP000182660"/>
    </source>
</evidence>
<evidence type="ECO:0000256" key="2">
    <source>
        <dbReference type="ARBA" id="ARBA00004651"/>
    </source>
</evidence>
<organism evidence="11 12">
    <name type="scientific">Moritella viscosa</name>
    <dbReference type="NCBI Taxonomy" id="80854"/>
    <lineage>
        <taxon>Bacteria</taxon>
        <taxon>Pseudomonadati</taxon>
        <taxon>Pseudomonadota</taxon>
        <taxon>Gammaproteobacteria</taxon>
        <taxon>Alteromonadales</taxon>
        <taxon>Moritellaceae</taxon>
        <taxon>Moritella</taxon>
    </lineage>
</organism>
<comment type="catalytic activity">
    <reaction evidence="1">
        <text>ATP + protein L-histidine = ADP + protein N-phospho-L-histidine.</text>
        <dbReference type="EC" id="2.7.13.3"/>
    </reaction>
</comment>
<name>A0ABY1H8U7_9GAMM</name>
<dbReference type="GO" id="GO:0016301">
    <property type="term" value="F:kinase activity"/>
    <property type="evidence" value="ECO:0007669"/>
    <property type="project" value="UniProtKB-KW"/>
</dbReference>
<sequence length="398" mass="44430">MKTFITQVFTSVILGYILSSIISDIFINPQKKALEEQLNLNRVEMVIKGLENHDDHTHTDAAVWQFQCNADSNYATTSPSPQDNLHSITSSYDDVKFIRATFDSDAYANAPVVKELKKIELIDDAIQILCTLMILLISLRAWSNGIMSLHFLSENYSDGKFKTRVEETGPESIRSLIRNQHKMASAIDELIIKQKMLYATLPHDIRTPLAAIQLTSDILVSNKGNNEFLLERLGTQVCSLNTLCESSLHLFKLLNKEVVLCQEEINLVDVLESTISTLGGHKNFELVNCSKTIQSDAKLLKILFLNILSNAERYANKTIRISLTSYPNVDVVRIKDDGKGFSEKTISAVNKGDIANILSKDGFGIGLVLIFELTKLLNGKVFLHNNSNGGQVTLVMNH</sequence>
<dbReference type="CDD" id="cd00082">
    <property type="entry name" value="HisKA"/>
    <property type="match status" value="1"/>
</dbReference>
<keyword evidence="9" id="KW-1133">Transmembrane helix</keyword>
<dbReference type="InterPro" id="IPR003661">
    <property type="entry name" value="HisK_dim/P_dom"/>
</dbReference>
<keyword evidence="9" id="KW-0812">Transmembrane</keyword>
<keyword evidence="4" id="KW-1003">Cell membrane</keyword>
<dbReference type="EC" id="2.7.13.3" evidence="3"/>
<dbReference type="Pfam" id="PF02518">
    <property type="entry name" value="HATPase_c"/>
    <property type="match status" value="1"/>
</dbReference>
<feature type="domain" description="Histidine kinase" evidence="10">
    <location>
        <begin position="200"/>
        <end position="398"/>
    </location>
</feature>
<keyword evidence="7 11" id="KW-0418">Kinase</keyword>
<dbReference type="PROSITE" id="PS50109">
    <property type="entry name" value="HIS_KIN"/>
    <property type="match status" value="1"/>
</dbReference>
<dbReference type="InterPro" id="IPR050980">
    <property type="entry name" value="2C_sensor_his_kinase"/>
</dbReference>
<evidence type="ECO:0000256" key="7">
    <source>
        <dbReference type="ARBA" id="ARBA00022777"/>
    </source>
</evidence>
<dbReference type="InterPro" id="IPR036097">
    <property type="entry name" value="HisK_dim/P_sf"/>
</dbReference>
<evidence type="ECO:0000256" key="1">
    <source>
        <dbReference type="ARBA" id="ARBA00000085"/>
    </source>
</evidence>
<evidence type="ECO:0000256" key="3">
    <source>
        <dbReference type="ARBA" id="ARBA00012438"/>
    </source>
</evidence>
<dbReference type="InterPro" id="IPR036890">
    <property type="entry name" value="HATPase_C_sf"/>
</dbReference>
<evidence type="ECO:0000256" key="9">
    <source>
        <dbReference type="SAM" id="Phobius"/>
    </source>
</evidence>
<dbReference type="InterPro" id="IPR005467">
    <property type="entry name" value="His_kinase_dom"/>
</dbReference>
<dbReference type="GeneID" id="61294353"/>
<dbReference type="RefSeq" id="WP_075471048.1">
    <property type="nucleotide sequence ID" value="NZ_CAWQZC010000138.1"/>
</dbReference>
<dbReference type="SMART" id="SM00388">
    <property type="entry name" value="HisKA"/>
    <property type="match status" value="1"/>
</dbReference>
<evidence type="ECO:0000256" key="5">
    <source>
        <dbReference type="ARBA" id="ARBA00022679"/>
    </source>
</evidence>
<evidence type="ECO:0000313" key="11">
    <source>
        <dbReference type="EMBL" id="SGY84401.1"/>
    </source>
</evidence>
<dbReference type="SUPFAM" id="SSF55874">
    <property type="entry name" value="ATPase domain of HSP90 chaperone/DNA topoisomerase II/histidine kinase"/>
    <property type="match status" value="1"/>
</dbReference>
<protein>
    <recommendedName>
        <fullName evidence="3">histidine kinase</fullName>
        <ecNumber evidence="3">2.7.13.3</ecNumber>
    </recommendedName>
</protein>
<dbReference type="PANTHER" id="PTHR44936">
    <property type="entry name" value="SENSOR PROTEIN CREC"/>
    <property type="match status" value="1"/>
</dbReference>
<evidence type="ECO:0000256" key="8">
    <source>
        <dbReference type="ARBA" id="ARBA00022840"/>
    </source>
</evidence>
<keyword evidence="5" id="KW-0808">Transferase</keyword>
<comment type="subcellular location">
    <subcellularLocation>
        <location evidence="2">Cell membrane</location>
        <topology evidence="2">Multi-pass membrane protein</topology>
    </subcellularLocation>
</comment>
<dbReference type="InterPro" id="IPR003594">
    <property type="entry name" value="HATPase_dom"/>
</dbReference>
<dbReference type="Gene3D" id="3.30.565.10">
    <property type="entry name" value="Histidine kinase-like ATPase, C-terminal domain"/>
    <property type="match status" value="1"/>
</dbReference>
<dbReference type="Pfam" id="PF00512">
    <property type="entry name" value="HisKA"/>
    <property type="match status" value="1"/>
</dbReference>
<keyword evidence="12" id="KW-1185">Reference proteome</keyword>
<dbReference type="Gene3D" id="1.10.287.130">
    <property type="match status" value="1"/>
</dbReference>
<feature type="transmembrane region" description="Helical" evidence="9">
    <location>
        <begin position="6"/>
        <end position="27"/>
    </location>
</feature>
<evidence type="ECO:0000256" key="6">
    <source>
        <dbReference type="ARBA" id="ARBA00022741"/>
    </source>
</evidence>
<dbReference type="SMART" id="SM00387">
    <property type="entry name" value="HATPase_c"/>
    <property type="match status" value="1"/>
</dbReference>
<evidence type="ECO:0000256" key="4">
    <source>
        <dbReference type="ARBA" id="ARBA00022475"/>
    </source>
</evidence>
<dbReference type="EMBL" id="FPLJ01000019">
    <property type="protein sequence ID" value="SGY84401.1"/>
    <property type="molecule type" value="Genomic_DNA"/>
</dbReference>
<reference evidence="11 12" key="1">
    <citation type="submission" date="2016-11" db="EMBL/GenBank/DDBJ databases">
        <authorList>
            <person name="Klemetsen T."/>
        </authorList>
    </citation>
    <scope>NUCLEOTIDE SEQUENCE [LARGE SCALE GENOMIC DNA]</scope>
    <source>
        <strain evidence="11">MT 2528</strain>
    </source>
</reference>
<keyword evidence="9" id="KW-0472">Membrane</keyword>
<evidence type="ECO:0000259" key="10">
    <source>
        <dbReference type="PROSITE" id="PS50109"/>
    </source>
</evidence>
<comment type="caution">
    <text evidence="11">The sequence shown here is derived from an EMBL/GenBank/DDBJ whole genome shotgun (WGS) entry which is preliminary data.</text>
</comment>